<gene>
    <name evidence="1" type="ORF">S01H4_41216</name>
</gene>
<sequence length="223" mass="26206">MYEYEQTINDQEKTFNIVLKKEEEKFTIFDESLSQKIFELLASIFNFISSPMQLNNQAFQFLLEKTKQIPIKIVEKIEKIEIPVSTQEIHEKKEPGGEEIDKISLFIEEKEKLIKDPDKKEEKLPLKSIKDEILKSGVLKGEMTEIGSRFFEILEELDIKNGNEISKHLEELNDYILENKGFSVVLNDIRRWITDLKGKGKLDENLKKILVSRMKSWIERLAK</sequence>
<dbReference type="AlphaFoldDB" id="X1CMV9"/>
<reference evidence="1" key="1">
    <citation type="journal article" date="2014" name="Front. Microbiol.">
        <title>High frequency of phylogenetically diverse reductive dehalogenase-homologous genes in deep subseafloor sedimentary metagenomes.</title>
        <authorList>
            <person name="Kawai M."/>
            <person name="Futagami T."/>
            <person name="Toyoda A."/>
            <person name="Takaki Y."/>
            <person name="Nishi S."/>
            <person name="Hori S."/>
            <person name="Arai W."/>
            <person name="Tsubouchi T."/>
            <person name="Morono Y."/>
            <person name="Uchiyama I."/>
            <person name="Ito T."/>
            <person name="Fujiyama A."/>
            <person name="Inagaki F."/>
            <person name="Takami H."/>
        </authorList>
    </citation>
    <scope>NUCLEOTIDE SEQUENCE</scope>
    <source>
        <strain evidence="1">Expedition CK06-06</strain>
    </source>
</reference>
<accession>X1CMV9</accession>
<protein>
    <submittedName>
        <fullName evidence="1">Uncharacterized protein</fullName>
    </submittedName>
</protein>
<dbReference type="EMBL" id="BART01022522">
    <property type="protein sequence ID" value="GAG97453.1"/>
    <property type="molecule type" value="Genomic_DNA"/>
</dbReference>
<evidence type="ECO:0000313" key="1">
    <source>
        <dbReference type="EMBL" id="GAG97453.1"/>
    </source>
</evidence>
<organism evidence="1">
    <name type="scientific">marine sediment metagenome</name>
    <dbReference type="NCBI Taxonomy" id="412755"/>
    <lineage>
        <taxon>unclassified sequences</taxon>
        <taxon>metagenomes</taxon>
        <taxon>ecological metagenomes</taxon>
    </lineage>
</organism>
<proteinExistence type="predicted"/>
<name>X1CMV9_9ZZZZ</name>
<comment type="caution">
    <text evidence="1">The sequence shown here is derived from an EMBL/GenBank/DDBJ whole genome shotgun (WGS) entry which is preliminary data.</text>
</comment>